<feature type="compositionally biased region" description="Polar residues" evidence="1">
    <location>
        <begin position="491"/>
        <end position="508"/>
    </location>
</feature>
<proteinExistence type="predicted"/>
<feature type="compositionally biased region" description="Polar residues" evidence="1">
    <location>
        <begin position="322"/>
        <end position="332"/>
    </location>
</feature>
<sequence>MATPHADHLNVIKTWRTDPIEQANKHLEKVSSNLADIATINRRVAADLGLEGTTARSASSRLDKLATRLLDGSQKVKQLAEVQHKALGLGKKAQSDNEEIQKLLKNINSAYNTYNGASVSFPSAKKDRSLQSIAKAEDDSARAEVDRQAKDVLRVLRESTEALARDFPFQDNEPASRHVSAPPDSAGKGNGGANGSDSGPASGTQAGPTRSATAWHTPNSTPSIGGSGSYTSGHLSPNGTPSDGPALQASHYAPSQLGGFGPSNSTHLPARPSALFNPLAAATIGGGTAVAGYKAYQAMRAARAAQASSPRSEPSSMRSGATIRSTPPSSASIVRGATTAVRSTTPSAGARGATPRGGASGVARPISSSASARSGGILRGATTASRAPAPSPSARGNGIVRGATTAVRKPASSSSAGEAGKVPGARSQTSATREAASTRGAGAASRTSSSISRTAAGRSAATGGKATASSERGGAVARRASAGRAVNRANTASRGETSRALSSLTGRSQGRKKNERRSRSDEPIASAEVRLYEDDRTITFLEAGRRENDRD</sequence>
<feature type="region of interest" description="Disordered" evidence="1">
    <location>
        <begin position="165"/>
        <end position="266"/>
    </location>
</feature>
<name>A0A179B3Y5_9ACTO</name>
<comment type="caution">
    <text evidence="2">The sequence shown here is derived from an EMBL/GenBank/DDBJ whole genome shotgun (WGS) entry which is preliminary data.</text>
</comment>
<keyword evidence="3" id="KW-1185">Reference proteome</keyword>
<feature type="compositionally biased region" description="Low complexity" evidence="1">
    <location>
        <begin position="346"/>
        <end position="396"/>
    </location>
</feature>
<gene>
    <name evidence="2" type="ORF">A4H34_02625</name>
</gene>
<organism evidence="2 3">
    <name type="scientific">Peptidiphaga gingivicola</name>
    <dbReference type="NCBI Taxonomy" id="2741497"/>
    <lineage>
        <taxon>Bacteria</taxon>
        <taxon>Bacillati</taxon>
        <taxon>Actinomycetota</taxon>
        <taxon>Actinomycetes</taxon>
        <taxon>Actinomycetales</taxon>
        <taxon>Actinomycetaceae</taxon>
        <taxon>Peptidiphaga</taxon>
    </lineage>
</organism>
<feature type="compositionally biased region" description="Low complexity" evidence="1">
    <location>
        <begin position="304"/>
        <end position="319"/>
    </location>
</feature>
<feature type="compositionally biased region" description="Polar residues" evidence="1">
    <location>
        <begin position="204"/>
        <end position="241"/>
    </location>
</feature>
<feature type="compositionally biased region" description="Low complexity" evidence="1">
    <location>
        <begin position="425"/>
        <end position="490"/>
    </location>
</feature>
<evidence type="ECO:0000313" key="2">
    <source>
        <dbReference type="EMBL" id="OAP86089.1"/>
    </source>
</evidence>
<protein>
    <submittedName>
        <fullName evidence="2">Uncharacterized protein</fullName>
    </submittedName>
</protein>
<reference evidence="2 3" key="1">
    <citation type="submission" date="2016-04" db="EMBL/GenBank/DDBJ databases">
        <title>Peptidophaga gingivicola gen. nov., sp. nov., isolated from human subgingival plaque.</title>
        <authorList>
            <person name="Beall C.J."/>
            <person name="Mokrzan E.M."/>
            <person name="Griffen A.L."/>
            <person name="Leys E.J."/>
        </authorList>
    </citation>
    <scope>NUCLEOTIDE SEQUENCE [LARGE SCALE GENOMIC DNA]</scope>
    <source>
        <strain evidence="2 3">BA112</strain>
    </source>
</reference>
<accession>A0A179B3Y5</accession>
<evidence type="ECO:0000313" key="3">
    <source>
        <dbReference type="Proteomes" id="UP000078368"/>
    </source>
</evidence>
<dbReference type="AlphaFoldDB" id="A0A179B3Y5"/>
<evidence type="ECO:0000256" key="1">
    <source>
        <dbReference type="SAM" id="MobiDB-lite"/>
    </source>
</evidence>
<dbReference type="Proteomes" id="UP000078368">
    <property type="component" value="Unassembled WGS sequence"/>
</dbReference>
<dbReference type="EMBL" id="LVZK01000001">
    <property type="protein sequence ID" value="OAP86089.1"/>
    <property type="molecule type" value="Genomic_DNA"/>
</dbReference>
<feature type="region of interest" description="Disordered" evidence="1">
    <location>
        <begin position="304"/>
        <end position="528"/>
    </location>
</feature>